<dbReference type="GO" id="GO:0000228">
    <property type="term" value="C:nuclear chromosome"/>
    <property type="evidence" value="ECO:0007669"/>
    <property type="project" value="TreeGrafter"/>
</dbReference>
<dbReference type="PRINTS" id="PR01551">
    <property type="entry name" value="SPO11HOMOLOG"/>
</dbReference>
<dbReference type="SUPFAM" id="SSF56726">
    <property type="entry name" value="DNA topoisomerase IV, alpha subunit"/>
    <property type="match status" value="1"/>
</dbReference>
<dbReference type="CDD" id="cd00223">
    <property type="entry name" value="TOPRIM_TopoIIB_SPO"/>
    <property type="match status" value="1"/>
</dbReference>
<dbReference type="GO" id="GO:0003677">
    <property type="term" value="F:DNA binding"/>
    <property type="evidence" value="ECO:0007669"/>
    <property type="project" value="InterPro"/>
</dbReference>
<dbReference type="EMBL" id="CAJHUC010002862">
    <property type="protein sequence ID" value="CAD7704466.1"/>
    <property type="molecule type" value="Genomic_DNA"/>
</dbReference>
<dbReference type="Pfam" id="PF21180">
    <property type="entry name" value="TOP6A-Spo11_Toprim"/>
    <property type="match status" value="1"/>
</dbReference>
<accession>A0A8S1JF14</accession>
<dbReference type="OrthoDB" id="5377392at2759"/>
<dbReference type="AlphaFoldDB" id="A0A8S1JF14"/>
<evidence type="ECO:0000259" key="3">
    <source>
        <dbReference type="Pfam" id="PF21180"/>
    </source>
</evidence>
<evidence type="ECO:0000313" key="5">
    <source>
        <dbReference type="Proteomes" id="UP000708148"/>
    </source>
</evidence>
<dbReference type="InterPro" id="IPR036078">
    <property type="entry name" value="Spo11/TopoVI_A_sf"/>
</dbReference>
<evidence type="ECO:0000313" key="4">
    <source>
        <dbReference type="EMBL" id="CAD7704466.1"/>
    </source>
</evidence>
<comment type="subcellular location">
    <subcellularLocation>
        <location evidence="1">Nucleus</location>
    </subcellularLocation>
</comment>
<dbReference type="PANTHER" id="PTHR10848">
    <property type="entry name" value="MEIOTIC RECOMBINATION PROTEIN SPO11"/>
    <property type="match status" value="1"/>
</dbReference>
<dbReference type="Gene3D" id="3.40.1360.10">
    <property type="match status" value="1"/>
</dbReference>
<dbReference type="GO" id="GO:0000706">
    <property type="term" value="P:meiotic DNA double-strand break processing"/>
    <property type="evidence" value="ECO:0007669"/>
    <property type="project" value="TreeGrafter"/>
</dbReference>
<proteinExistence type="predicted"/>
<keyword evidence="2" id="KW-0539">Nucleus</keyword>
<dbReference type="InterPro" id="IPR034136">
    <property type="entry name" value="TOPRIM_Topo6A/Spo11"/>
</dbReference>
<dbReference type="PANTHER" id="PTHR10848:SF0">
    <property type="entry name" value="MEIOTIC RECOMBINATION PROTEIN SPO11"/>
    <property type="match status" value="1"/>
</dbReference>
<evidence type="ECO:0000256" key="1">
    <source>
        <dbReference type="ARBA" id="ARBA00004123"/>
    </source>
</evidence>
<sequence length="183" mass="20989">MRFQCDARYVLVVEKDAIFQRLTEDRFFDMVPCVMVTGKGMPDVATRMFLRKLCDCFPWMTVLGLVDWNPSGVAILSVYKYGSHRMGLESPRYALPSLRWLGVRSPMLQHVDPAMFQPLTARDRALSRTLRSRLAHEPSWVEEICSMDETGRKAEIEAAYNVHGFDGLAAALTRSILRREYIP</sequence>
<comment type="caution">
    <text evidence="4">The sequence shown here is derived from an EMBL/GenBank/DDBJ whole genome shotgun (WGS) entry which is preliminary data.</text>
</comment>
<keyword evidence="5" id="KW-1185">Reference proteome</keyword>
<protein>
    <recommendedName>
        <fullName evidence="3">Topoisomerase 6 subunit A/Spo11 TOPRIM domain-containing protein</fullName>
    </recommendedName>
</protein>
<feature type="domain" description="Topoisomerase 6 subunit A/Spo11 TOPRIM" evidence="3">
    <location>
        <begin position="9"/>
        <end position="161"/>
    </location>
</feature>
<dbReference type="GO" id="GO:0003918">
    <property type="term" value="F:DNA topoisomerase type II (double strand cut, ATP-hydrolyzing) activity"/>
    <property type="evidence" value="ECO:0007669"/>
    <property type="project" value="InterPro"/>
</dbReference>
<reference evidence="4" key="1">
    <citation type="submission" date="2020-12" db="EMBL/GenBank/DDBJ databases">
        <authorList>
            <person name="Iha C."/>
        </authorList>
    </citation>
    <scope>NUCLEOTIDE SEQUENCE</scope>
</reference>
<gene>
    <name evidence="4" type="ORF">OSTQU699_LOCUS9821</name>
</gene>
<dbReference type="InterPro" id="IPR013048">
    <property type="entry name" value="Meiotic_Spo11"/>
</dbReference>
<dbReference type="GO" id="GO:0007131">
    <property type="term" value="P:reciprocal meiotic recombination"/>
    <property type="evidence" value="ECO:0007669"/>
    <property type="project" value="TreeGrafter"/>
</dbReference>
<dbReference type="Proteomes" id="UP000708148">
    <property type="component" value="Unassembled WGS sequence"/>
</dbReference>
<name>A0A8S1JF14_9CHLO</name>
<dbReference type="InterPro" id="IPR002815">
    <property type="entry name" value="Spo11/TopoVI_A"/>
</dbReference>
<organism evidence="4 5">
    <name type="scientific">Ostreobium quekettii</name>
    <dbReference type="NCBI Taxonomy" id="121088"/>
    <lineage>
        <taxon>Eukaryota</taxon>
        <taxon>Viridiplantae</taxon>
        <taxon>Chlorophyta</taxon>
        <taxon>core chlorophytes</taxon>
        <taxon>Ulvophyceae</taxon>
        <taxon>TCBD clade</taxon>
        <taxon>Bryopsidales</taxon>
        <taxon>Ostreobineae</taxon>
        <taxon>Ostreobiaceae</taxon>
        <taxon>Ostreobium</taxon>
    </lineage>
</organism>
<evidence type="ECO:0000256" key="2">
    <source>
        <dbReference type="ARBA" id="ARBA00023242"/>
    </source>
</evidence>
<dbReference type="PRINTS" id="PR01550">
    <property type="entry name" value="TOP6AFAMILY"/>
</dbReference>
<dbReference type="GO" id="GO:0042138">
    <property type="term" value="P:meiotic DNA double-strand break formation"/>
    <property type="evidence" value="ECO:0007669"/>
    <property type="project" value="InterPro"/>
</dbReference>